<sequence>MVNASTTQLASGLNSLHLRGKDNTPPASIYEGLKVQPLVPSGALNEKDYPRTQLTPALGLKFGPSVKLAEIIKLPEEQKDAVLRDLAISISLHGVVFFEDQHELEPEDLGRIALRLGELAGKPSSSSLHIHPTQNLTETGLPLGKIDSQPDKEGRQISFADSGLTSKGWHSDVAFEPKPALYTILKMHTLPKTGGDTLWSSNYEAYDRLTPAYREFLSGLTATHDAYRFREQSRANGFKLREEPRGSPDNVGGEFKAVHPLIRTNPVTGLQTIYANVTFTTRINELSFDESRSVLDYLFRLQHESHDAHVKYHWGKHDLAIWDNSTVNHLATFDFKGPRQGDRAVVVGDRPYFDPNGLSRRDFVAATEGDEE</sequence>
<dbReference type="InParanoid" id="A0A1Y2D5S3"/>
<dbReference type="GO" id="GO:0005737">
    <property type="term" value="C:cytoplasm"/>
    <property type="evidence" value="ECO:0007669"/>
    <property type="project" value="TreeGrafter"/>
</dbReference>
<proteinExistence type="inferred from homology"/>
<dbReference type="Proteomes" id="UP000193467">
    <property type="component" value="Unassembled WGS sequence"/>
</dbReference>
<dbReference type="PANTHER" id="PTHR30468">
    <property type="entry name" value="ALPHA-KETOGLUTARATE-DEPENDENT SULFONATE DIOXYGENASE"/>
    <property type="match status" value="1"/>
</dbReference>
<keyword evidence="5" id="KW-0408">Iron</keyword>
<dbReference type="AlphaFoldDB" id="A0A1Y2D5S3"/>
<evidence type="ECO:0000313" key="8">
    <source>
        <dbReference type="Proteomes" id="UP000193467"/>
    </source>
</evidence>
<evidence type="ECO:0000256" key="4">
    <source>
        <dbReference type="ARBA" id="ARBA00023002"/>
    </source>
</evidence>
<dbReference type="InterPro" id="IPR051323">
    <property type="entry name" value="AtsK-like"/>
</dbReference>
<keyword evidence="4" id="KW-0560">Oxidoreductase</keyword>
<evidence type="ECO:0000256" key="1">
    <source>
        <dbReference type="ARBA" id="ARBA00005896"/>
    </source>
</evidence>
<dbReference type="Gene3D" id="3.60.130.10">
    <property type="entry name" value="Clavaminate synthase-like"/>
    <property type="match status" value="1"/>
</dbReference>
<keyword evidence="2" id="KW-0479">Metal-binding</keyword>
<evidence type="ECO:0000256" key="3">
    <source>
        <dbReference type="ARBA" id="ARBA00022964"/>
    </source>
</evidence>
<dbReference type="SUPFAM" id="SSF51197">
    <property type="entry name" value="Clavaminate synthase-like"/>
    <property type="match status" value="1"/>
</dbReference>
<evidence type="ECO:0000259" key="6">
    <source>
        <dbReference type="Pfam" id="PF02668"/>
    </source>
</evidence>
<dbReference type="Pfam" id="PF02668">
    <property type="entry name" value="TauD"/>
    <property type="match status" value="1"/>
</dbReference>
<comment type="similarity">
    <text evidence="1">Belongs to the TfdA dioxygenase family.</text>
</comment>
<protein>
    <recommendedName>
        <fullName evidence="6">TauD/TfdA-like domain-containing protein</fullName>
    </recommendedName>
</protein>
<dbReference type="InterPro" id="IPR003819">
    <property type="entry name" value="TauD/TfdA-like"/>
</dbReference>
<dbReference type="STRING" id="106004.A0A1Y2D5S3"/>
<name>A0A1Y2D5S3_9BASI</name>
<dbReference type="PANTHER" id="PTHR30468:SF10">
    <property type="entry name" value="TAUD_TFDA-LIKE DOMAIN-CONTAINING PROTEIN"/>
    <property type="match status" value="1"/>
</dbReference>
<accession>A0A1Y2D5S3</accession>
<dbReference type="GO" id="GO:0046872">
    <property type="term" value="F:metal ion binding"/>
    <property type="evidence" value="ECO:0007669"/>
    <property type="project" value="UniProtKB-KW"/>
</dbReference>
<feature type="domain" description="TauD/TfdA-like" evidence="6">
    <location>
        <begin position="53"/>
        <end position="339"/>
    </location>
</feature>
<evidence type="ECO:0000256" key="2">
    <source>
        <dbReference type="ARBA" id="ARBA00022723"/>
    </source>
</evidence>
<evidence type="ECO:0000256" key="5">
    <source>
        <dbReference type="ARBA" id="ARBA00023004"/>
    </source>
</evidence>
<dbReference type="OrthoDB" id="10257314at2759"/>
<dbReference type="InterPro" id="IPR042098">
    <property type="entry name" value="TauD-like_sf"/>
</dbReference>
<dbReference type="EMBL" id="MCGR01000096">
    <property type="protein sequence ID" value="ORY54600.1"/>
    <property type="molecule type" value="Genomic_DNA"/>
</dbReference>
<dbReference type="GO" id="GO:0016706">
    <property type="term" value="F:2-oxoglutarate-dependent dioxygenase activity"/>
    <property type="evidence" value="ECO:0007669"/>
    <property type="project" value="TreeGrafter"/>
</dbReference>
<comment type="caution">
    <text evidence="7">The sequence shown here is derived from an EMBL/GenBank/DDBJ whole genome shotgun (WGS) entry which is preliminary data.</text>
</comment>
<keyword evidence="3" id="KW-0223">Dioxygenase</keyword>
<evidence type="ECO:0000313" key="7">
    <source>
        <dbReference type="EMBL" id="ORY54600.1"/>
    </source>
</evidence>
<organism evidence="7 8">
    <name type="scientific">Leucosporidium creatinivorum</name>
    <dbReference type="NCBI Taxonomy" id="106004"/>
    <lineage>
        <taxon>Eukaryota</taxon>
        <taxon>Fungi</taxon>
        <taxon>Dikarya</taxon>
        <taxon>Basidiomycota</taxon>
        <taxon>Pucciniomycotina</taxon>
        <taxon>Microbotryomycetes</taxon>
        <taxon>Leucosporidiales</taxon>
        <taxon>Leucosporidium</taxon>
    </lineage>
</organism>
<gene>
    <name evidence="7" type="ORF">BCR35DRAFT_284605</name>
</gene>
<reference evidence="7 8" key="1">
    <citation type="submission" date="2016-07" db="EMBL/GenBank/DDBJ databases">
        <title>Pervasive Adenine N6-methylation of Active Genes in Fungi.</title>
        <authorList>
            <consortium name="DOE Joint Genome Institute"/>
            <person name="Mondo S.J."/>
            <person name="Dannebaum R.O."/>
            <person name="Kuo R.C."/>
            <person name="Labutti K."/>
            <person name="Haridas S."/>
            <person name="Kuo A."/>
            <person name="Salamov A."/>
            <person name="Ahrendt S.R."/>
            <person name="Lipzen A."/>
            <person name="Sullivan W."/>
            <person name="Andreopoulos W.B."/>
            <person name="Clum A."/>
            <person name="Lindquist E."/>
            <person name="Daum C."/>
            <person name="Ramamoorthy G.K."/>
            <person name="Gryganskyi A."/>
            <person name="Culley D."/>
            <person name="Magnuson J.K."/>
            <person name="James T.Y."/>
            <person name="O'Malley M.A."/>
            <person name="Stajich J.E."/>
            <person name="Spatafora J.W."/>
            <person name="Visel A."/>
            <person name="Grigoriev I.V."/>
        </authorList>
    </citation>
    <scope>NUCLEOTIDE SEQUENCE [LARGE SCALE GENOMIC DNA]</scope>
    <source>
        <strain evidence="7 8">62-1032</strain>
    </source>
</reference>
<keyword evidence="8" id="KW-1185">Reference proteome</keyword>